<dbReference type="InterPro" id="IPR050469">
    <property type="entry name" value="Diguanylate_Cyclase"/>
</dbReference>
<dbReference type="PROSITE" id="PS50887">
    <property type="entry name" value="GGDEF"/>
    <property type="match status" value="1"/>
</dbReference>
<evidence type="ECO:0000256" key="1">
    <source>
        <dbReference type="ARBA" id="ARBA00012528"/>
    </source>
</evidence>
<feature type="transmembrane region" description="Helical" evidence="3">
    <location>
        <begin position="93"/>
        <end position="114"/>
    </location>
</feature>
<dbReference type="PANTHER" id="PTHR45138">
    <property type="entry name" value="REGULATORY COMPONENTS OF SENSORY TRANSDUCTION SYSTEM"/>
    <property type="match status" value="1"/>
</dbReference>
<reference evidence="5 6" key="1">
    <citation type="submission" date="2024-05" db="EMBL/GenBank/DDBJ databases">
        <title>Neorhizobium sp. Rsf11, a plant growth promoting and heavy metal resistant PAH-degrader.</title>
        <authorList>
            <person name="Golubev S.N."/>
            <person name="Muratova A.Y."/>
            <person name="Markelova M.I."/>
        </authorList>
    </citation>
    <scope>NUCLEOTIDE SEQUENCE [LARGE SCALE GENOMIC DNA]</scope>
    <source>
        <strain evidence="5 6">Rsf11</strain>
    </source>
</reference>
<evidence type="ECO:0000256" key="2">
    <source>
        <dbReference type="ARBA" id="ARBA00034247"/>
    </source>
</evidence>
<accession>A0ABV0MCZ2</accession>
<dbReference type="Proteomes" id="UP001496627">
    <property type="component" value="Unassembled WGS sequence"/>
</dbReference>
<feature type="transmembrane region" description="Helical" evidence="3">
    <location>
        <begin position="6"/>
        <end position="28"/>
    </location>
</feature>
<dbReference type="GO" id="GO:0052621">
    <property type="term" value="F:diguanylate cyclase activity"/>
    <property type="evidence" value="ECO:0007669"/>
    <property type="project" value="UniProtKB-EC"/>
</dbReference>
<evidence type="ECO:0000313" key="6">
    <source>
        <dbReference type="Proteomes" id="UP001496627"/>
    </source>
</evidence>
<sequence length="387" mass="41574">MTFDLRTIYAMTAVACVVLGMLQCAAYFTGRFERWLAWWSASNFLVGIGSFLISLRSIAPDSMTVQFGNVLTVAGCVLLPASMRIFVGRTVSLLHCSLIIAVLGIPFVTIFSAHDASLQRIAYGSAVYCLLDLAVAREAHRLGREEKLYSAELAVGLFVLTAMLYASRSTMAMTGLLGDGNLFNGGDAVHAWVALSAMVFLTLRSMVIMLMAGERASARLRAAAYCDALTGVLNRGGLVQSFAELSPKPLAVLLIDIDHFKQLNDAHGHAMGDEVLRAFASSAANALDDGDLIARHGGDEFVIVLKERSLEQAVAIAEHIRLAFVTSLRRLGDRLSVLPTLSIGAAAESAGPVDLEALLHKADQALYARKRQGRNGVDAFREDVLAA</sequence>
<evidence type="ECO:0000313" key="5">
    <source>
        <dbReference type="EMBL" id="MEQ1409757.1"/>
    </source>
</evidence>
<dbReference type="EC" id="2.7.7.65" evidence="1"/>
<feature type="transmembrane region" description="Helical" evidence="3">
    <location>
        <begin position="35"/>
        <end position="55"/>
    </location>
</feature>
<dbReference type="CDD" id="cd01949">
    <property type="entry name" value="GGDEF"/>
    <property type="match status" value="1"/>
</dbReference>
<feature type="transmembrane region" description="Helical" evidence="3">
    <location>
        <begin position="148"/>
        <end position="168"/>
    </location>
</feature>
<keyword evidence="6" id="KW-1185">Reference proteome</keyword>
<dbReference type="Gene3D" id="3.30.70.270">
    <property type="match status" value="1"/>
</dbReference>
<dbReference type="PANTHER" id="PTHR45138:SF9">
    <property type="entry name" value="DIGUANYLATE CYCLASE DGCM-RELATED"/>
    <property type="match status" value="1"/>
</dbReference>
<keyword evidence="5" id="KW-0548">Nucleotidyltransferase</keyword>
<protein>
    <recommendedName>
        <fullName evidence="1">diguanylate cyclase</fullName>
        <ecNumber evidence="1">2.7.7.65</ecNumber>
    </recommendedName>
</protein>
<gene>
    <name evidence="5" type="ORF">ABK249_33180</name>
</gene>
<keyword evidence="3" id="KW-1133">Transmembrane helix</keyword>
<keyword evidence="5" id="KW-0808">Transferase</keyword>
<feature type="transmembrane region" description="Helical" evidence="3">
    <location>
        <begin position="188"/>
        <end position="212"/>
    </location>
</feature>
<keyword evidence="3" id="KW-0472">Membrane</keyword>
<dbReference type="EMBL" id="JBEAAL010000057">
    <property type="protein sequence ID" value="MEQ1409757.1"/>
    <property type="molecule type" value="Genomic_DNA"/>
</dbReference>
<feature type="domain" description="GGDEF" evidence="4">
    <location>
        <begin position="248"/>
        <end position="382"/>
    </location>
</feature>
<dbReference type="InterPro" id="IPR043128">
    <property type="entry name" value="Rev_trsase/Diguanyl_cyclase"/>
</dbReference>
<organism evidence="5 6">
    <name type="scientific">Neorhizobium phenanthreniclasticum</name>
    <dbReference type="NCBI Taxonomy" id="3157917"/>
    <lineage>
        <taxon>Bacteria</taxon>
        <taxon>Pseudomonadati</taxon>
        <taxon>Pseudomonadota</taxon>
        <taxon>Alphaproteobacteria</taxon>
        <taxon>Hyphomicrobiales</taxon>
        <taxon>Rhizobiaceae</taxon>
        <taxon>Rhizobium/Agrobacterium group</taxon>
        <taxon>Neorhizobium</taxon>
    </lineage>
</organism>
<dbReference type="RefSeq" id="WP_348864880.1">
    <property type="nucleotide sequence ID" value="NZ_JBEAAL010000057.1"/>
</dbReference>
<dbReference type="SUPFAM" id="SSF55073">
    <property type="entry name" value="Nucleotide cyclase"/>
    <property type="match status" value="1"/>
</dbReference>
<proteinExistence type="predicted"/>
<dbReference type="SMART" id="SM00267">
    <property type="entry name" value="GGDEF"/>
    <property type="match status" value="1"/>
</dbReference>
<evidence type="ECO:0000256" key="3">
    <source>
        <dbReference type="SAM" id="Phobius"/>
    </source>
</evidence>
<dbReference type="InterPro" id="IPR000160">
    <property type="entry name" value="GGDEF_dom"/>
</dbReference>
<dbReference type="Pfam" id="PF00990">
    <property type="entry name" value="GGDEF"/>
    <property type="match status" value="1"/>
</dbReference>
<comment type="caution">
    <text evidence="5">The sequence shown here is derived from an EMBL/GenBank/DDBJ whole genome shotgun (WGS) entry which is preliminary data.</text>
</comment>
<keyword evidence="3" id="KW-0812">Transmembrane</keyword>
<comment type="catalytic activity">
    <reaction evidence="2">
        <text>2 GTP = 3',3'-c-di-GMP + 2 diphosphate</text>
        <dbReference type="Rhea" id="RHEA:24898"/>
        <dbReference type="ChEBI" id="CHEBI:33019"/>
        <dbReference type="ChEBI" id="CHEBI:37565"/>
        <dbReference type="ChEBI" id="CHEBI:58805"/>
        <dbReference type="EC" id="2.7.7.65"/>
    </reaction>
</comment>
<dbReference type="InterPro" id="IPR029787">
    <property type="entry name" value="Nucleotide_cyclase"/>
</dbReference>
<dbReference type="NCBIfam" id="TIGR00254">
    <property type="entry name" value="GGDEF"/>
    <property type="match status" value="1"/>
</dbReference>
<name>A0ABV0MCZ2_9HYPH</name>
<feature type="transmembrane region" description="Helical" evidence="3">
    <location>
        <begin position="67"/>
        <end position="86"/>
    </location>
</feature>
<evidence type="ECO:0000259" key="4">
    <source>
        <dbReference type="PROSITE" id="PS50887"/>
    </source>
</evidence>